<organism evidence="2 3">
    <name type="scientific">Leishmania martiniquensis</name>
    <dbReference type="NCBI Taxonomy" id="1580590"/>
    <lineage>
        <taxon>Eukaryota</taxon>
        <taxon>Discoba</taxon>
        <taxon>Euglenozoa</taxon>
        <taxon>Kinetoplastea</taxon>
        <taxon>Metakinetoplastina</taxon>
        <taxon>Trypanosomatida</taxon>
        <taxon>Trypanosomatidae</taxon>
        <taxon>Leishmaniinae</taxon>
        <taxon>Leishmania</taxon>
    </lineage>
</organism>
<name>A0A836HEE2_9TRYP</name>
<comment type="caution">
    <text evidence="2">The sequence shown here is derived from an EMBL/GenBank/DDBJ whole genome shotgun (WGS) entry which is preliminary data.</text>
</comment>
<reference evidence="3" key="2">
    <citation type="journal article" date="2021" name="Sci. Data">
        <title>Chromosome-scale genome sequencing, assembly and annotation of six genomes from subfamily Leishmaniinae.</title>
        <authorList>
            <person name="Almutairi H."/>
            <person name="Urbaniak M.D."/>
            <person name="Bates M.D."/>
            <person name="Jariyapan N."/>
            <person name="Kwakye-Nuako G."/>
            <person name="Thomaz Soccol V."/>
            <person name="Al-Salem W.S."/>
            <person name="Dillon R.J."/>
            <person name="Bates P.A."/>
            <person name="Gatherer D."/>
        </authorList>
    </citation>
    <scope>NUCLEOTIDE SEQUENCE [LARGE SCALE GENOMIC DNA]</scope>
</reference>
<dbReference type="OrthoDB" id="267393at2759"/>
<protein>
    <submittedName>
        <fullName evidence="2">Uncharacterized protein</fullName>
    </submittedName>
</protein>
<accession>A0A836HEE2</accession>
<reference evidence="3" key="1">
    <citation type="journal article" date="2021" name="Microbiol. Resour. Announc.">
        <title>LGAAP: Leishmaniinae Genome Assembly and Annotation Pipeline.</title>
        <authorList>
            <person name="Almutairi H."/>
            <person name="Urbaniak M.D."/>
            <person name="Bates M.D."/>
            <person name="Jariyapan N."/>
            <person name="Kwakye-Nuako G."/>
            <person name="Thomaz-Soccol V."/>
            <person name="Al-Salem W.S."/>
            <person name="Dillon R.J."/>
            <person name="Bates P.A."/>
            <person name="Gatherer D."/>
        </authorList>
    </citation>
    <scope>NUCLEOTIDE SEQUENCE [LARGE SCALE GENOMIC DNA]</scope>
</reference>
<sequence length="134" mass="14853">MELERPPTRRPPGVPTPSTSSHSCVPAGPASPLRLFEANHDAFVHGSRVENSSTSPHLLPASAAKAVLSRELQSRQEAIDRREAALQYSEQLFQERVAMWETRCRLWEAQYAERLAELDARESCLGQPSTGPCT</sequence>
<dbReference type="RefSeq" id="XP_067177595.1">
    <property type="nucleotide sequence ID" value="XM_067320985.1"/>
</dbReference>
<dbReference type="KEGG" id="lmat:92513497"/>
<evidence type="ECO:0000313" key="3">
    <source>
        <dbReference type="Proteomes" id="UP000673552"/>
    </source>
</evidence>
<dbReference type="Proteomes" id="UP000673552">
    <property type="component" value="Unassembled WGS sequence"/>
</dbReference>
<evidence type="ECO:0000256" key="1">
    <source>
        <dbReference type="SAM" id="MobiDB-lite"/>
    </source>
</evidence>
<dbReference type="GeneID" id="92513497"/>
<proteinExistence type="predicted"/>
<dbReference type="EMBL" id="JAFEUZ010000027">
    <property type="protein sequence ID" value="KAG5475330.1"/>
    <property type="molecule type" value="Genomic_DNA"/>
</dbReference>
<feature type="region of interest" description="Disordered" evidence="1">
    <location>
        <begin position="1"/>
        <end position="30"/>
    </location>
</feature>
<keyword evidence="3" id="KW-1185">Reference proteome</keyword>
<evidence type="ECO:0000313" key="2">
    <source>
        <dbReference type="EMBL" id="KAG5475330.1"/>
    </source>
</evidence>
<dbReference type="AlphaFoldDB" id="A0A836HEE2"/>
<gene>
    <name evidence="2" type="ORF">LSCM1_03443</name>
</gene>